<keyword evidence="4" id="KW-1185">Reference proteome</keyword>
<dbReference type="OrthoDB" id="10027013at2759"/>
<dbReference type="CDD" id="cd02440">
    <property type="entry name" value="AdoMet_MTases"/>
    <property type="match status" value="1"/>
</dbReference>
<organism evidence="3 4">
    <name type="scientific">Wickerhamiella sorbophila</name>
    <dbReference type="NCBI Taxonomy" id="45607"/>
    <lineage>
        <taxon>Eukaryota</taxon>
        <taxon>Fungi</taxon>
        <taxon>Dikarya</taxon>
        <taxon>Ascomycota</taxon>
        <taxon>Saccharomycotina</taxon>
        <taxon>Dipodascomycetes</taxon>
        <taxon>Dipodascales</taxon>
        <taxon>Trichomonascaceae</taxon>
        <taxon>Wickerhamiella</taxon>
    </lineage>
</organism>
<evidence type="ECO:0000256" key="1">
    <source>
        <dbReference type="ARBA" id="ARBA00022679"/>
    </source>
</evidence>
<sequence length="241" mass="26060">MTTDHFKDIAKKYDSMQGVEISNAVCNAILEFGDLDPSKTNALELGCGTGLMSVKIAPHVKTLLAVDVSASMLELLNEKIRVGEVPSNVTTKEINLLDNATLAEYAGKFDVVVSALAYHHISDFKGMTEALFKVLKPGGKVFIADLLQGGRSIHGNMSDADCEKAGVSSKGGFAAKFMKDLFTDAGFVDFQSRETVAESWGSTMHTRDHTGRTGEEKQVDGETHYHTFTDILLAVGQKPLN</sequence>
<dbReference type="RefSeq" id="XP_024664677.1">
    <property type="nucleotide sequence ID" value="XM_024808909.1"/>
</dbReference>
<evidence type="ECO:0000259" key="2">
    <source>
        <dbReference type="Pfam" id="PF13649"/>
    </source>
</evidence>
<dbReference type="GO" id="GO:0016740">
    <property type="term" value="F:transferase activity"/>
    <property type="evidence" value="ECO:0007669"/>
    <property type="project" value="UniProtKB-KW"/>
</dbReference>
<reference evidence="3 4" key="1">
    <citation type="submission" date="2017-04" db="EMBL/GenBank/DDBJ databases">
        <title>Genome sequencing of [Candida] sorbophila.</title>
        <authorList>
            <person name="Ahn J.O."/>
        </authorList>
    </citation>
    <scope>NUCLEOTIDE SEQUENCE [LARGE SCALE GENOMIC DNA]</scope>
    <source>
        <strain evidence="3 4">DS02</strain>
    </source>
</reference>
<comment type="caution">
    <text evidence="3">The sequence shown here is derived from an EMBL/GenBank/DDBJ whole genome shotgun (WGS) entry which is preliminary data.</text>
</comment>
<dbReference type="Pfam" id="PF13649">
    <property type="entry name" value="Methyltransf_25"/>
    <property type="match status" value="1"/>
</dbReference>
<keyword evidence="1" id="KW-0808">Transferase</keyword>
<feature type="domain" description="Methyltransferase" evidence="2">
    <location>
        <begin position="43"/>
        <end position="139"/>
    </location>
</feature>
<dbReference type="STRING" id="45607.A0A2T0FIB0"/>
<evidence type="ECO:0000313" key="4">
    <source>
        <dbReference type="Proteomes" id="UP000238350"/>
    </source>
</evidence>
<evidence type="ECO:0000313" key="3">
    <source>
        <dbReference type="EMBL" id="PRT54732.1"/>
    </source>
</evidence>
<dbReference type="Gene3D" id="3.40.50.150">
    <property type="entry name" value="Vaccinia Virus protein VP39"/>
    <property type="match status" value="1"/>
</dbReference>
<name>A0A2T0FIB0_9ASCO</name>
<dbReference type="GeneID" id="36516100"/>
<proteinExistence type="predicted"/>
<dbReference type="InterPro" id="IPR029063">
    <property type="entry name" value="SAM-dependent_MTases_sf"/>
</dbReference>
<protein>
    <recommendedName>
        <fullName evidence="2">Methyltransferase domain-containing protein</fullName>
    </recommendedName>
</protein>
<dbReference type="InterPro" id="IPR041698">
    <property type="entry name" value="Methyltransf_25"/>
</dbReference>
<dbReference type="SUPFAM" id="SSF53335">
    <property type="entry name" value="S-adenosyl-L-methionine-dependent methyltransferases"/>
    <property type="match status" value="1"/>
</dbReference>
<dbReference type="EMBL" id="NDIQ01000021">
    <property type="protein sequence ID" value="PRT54732.1"/>
    <property type="molecule type" value="Genomic_DNA"/>
</dbReference>
<accession>A0A2T0FIB0</accession>
<dbReference type="PANTHER" id="PTHR43861">
    <property type="entry name" value="TRANS-ACONITATE 2-METHYLTRANSFERASE-RELATED"/>
    <property type="match status" value="1"/>
</dbReference>
<gene>
    <name evidence="3" type="ORF">B9G98_02352</name>
</gene>
<dbReference type="Proteomes" id="UP000238350">
    <property type="component" value="Unassembled WGS sequence"/>
</dbReference>
<dbReference type="AlphaFoldDB" id="A0A2T0FIB0"/>
<dbReference type="PANTHER" id="PTHR43861:SF3">
    <property type="entry name" value="PUTATIVE (AFU_ORTHOLOGUE AFUA_2G14390)-RELATED"/>
    <property type="match status" value="1"/>
</dbReference>